<reference evidence="2 3" key="1">
    <citation type="submission" date="2015-11" db="EMBL/GenBank/DDBJ databases">
        <title>Expanding the genomic diversity of Burkholderia species for the development of highly accurate diagnostics.</title>
        <authorList>
            <person name="Sahl J."/>
            <person name="Keim P."/>
            <person name="Wagner D."/>
        </authorList>
    </citation>
    <scope>NUCLEOTIDE SEQUENCE [LARGE SCALE GENOMIC DNA]</scope>
    <source>
        <strain evidence="2 3">MSMB368WGS</strain>
    </source>
</reference>
<gene>
    <name evidence="2" type="ORF">WT56_33535</name>
</gene>
<evidence type="ECO:0000259" key="1">
    <source>
        <dbReference type="Pfam" id="PF12697"/>
    </source>
</evidence>
<dbReference type="Proteomes" id="UP000062912">
    <property type="component" value="Unassembled WGS sequence"/>
</dbReference>
<dbReference type="InterPro" id="IPR053145">
    <property type="entry name" value="AB_hydrolase_Est10"/>
</dbReference>
<organism evidence="2 3">
    <name type="scientific">Burkholderia pseudomultivorans</name>
    <dbReference type="NCBI Taxonomy" id="1207504"/>
    <lineage>
        <taxon>Bacteria</taxon>
        <taxon>Pseudomonadati</taxon>
        <taxon>Pseudomonadota</taxon>
        <taxon>Betaproteobacteria</taxon>
        <taxon>Burkholderiales</taxon>
        <taxon>Burkholderiaceae</taxon>
        <taxon>Burkholderia</taxon>
        <taxon>Burkholderia cepacia complex</taxon>
    </lineage>
</organism>
<comment type="caution">
    <text evidence="2">The sequence shown here is derived from an EMBL/GenBank/DDBJ whole genome shotgun (WGS) entry which is preliminary data.</text>
</comment>
<dbReference type="PANTHER" id="PTHR43265">
    <property type="entry name" value="ESTERASE ESTD"/>
    <property type="match status" value="1"/>
</dbReference>
<feature type="domain" description="AB hydrolase-1" evidence="1">
    <location>
        <begin position="51"/>
        <end position="281"/>
    </location>
</feature>
<accession>A0A132E5N1</accession>
<dbReference type="InterPro" id="IPR029058">
    <property type="entry name" value="AB_hydrolase_fold"/>
</dbReference>
<keyword evidence="2" id="KW-0378">Hydrolase</keyword>
<dbReference type="AlphaFoldDB" id="A0A132E5N1"/>
<proteinExistence type="predicted"/>
<name>A0A132E5N1_9BURK</name>
<evidence type="ECO:0000313" key="2">
    <source>
        <dbReference type="EMBL" id="KWF16682.1"/>
    </source>
</evidence>
<dbReference type="PANTHER" id="PTHR43265:SF1">
    <property type="entry name" value="ESTERASE ESTD"/>
    <property type="match status" value="1"/>
</dbReference>
<protein>
    <submittedName>
        <fullName evidence="2">Hydrolase</fullName>
    </submittedName>
</protein>
<dbReference type="InterPro" id="IPR000073">
    <property type="entry name" value="AB_hydrolase_1"/>
</dbReference>
<sequence length="318" mass="33022">MALLSRIATTMDFHSGSSLSAAVQAEIEAPGPTGSLKGTLLSPSAGDAPVVLIVPGSGATDRNGNGPAGGQPSTFRLLAEGLLGSGIASVRIDKRGMYGSASAIPDANDVAIDDYVADIHAWVAAIRARTGASHVWLLGHSEGGLVALLAARQMADVAGLILVATAGRPVGQVLRQQLQDNPANAPVLENAMSILASLESGERVDASRIHPALMQLFAPQVQRFLISELTIDPAALIADCLKPVLIVQGTRDIQVGIQDAERLKQANPRAEMALIADANHVLKTVRTSDRHENIAAYSNPDLPLAEGVVEVVAAFVRG</sequence>
<dbReference type="Gene3D" id="3.40.50.1820">
    <property type="entry name" value="alpha/beta hydrolase"/>
    <property type="match status" value="1"/>
</dbReference>
<dbReference type="RefSeq" id="WP_060247424.1">
    <property type="nucleotide sequence ID" value="NZ_LPJR01000096.1"/>
</dbReference>
<dbReference type="SUPFAM" id="SSF53474">
    <property type="entry name" value="alpha/beta-Hydrolases"/>
    <property type="match status" value="1"/>
</dbReference>
<dbReference type="GO" id="GO:0052689">
    <property type="term" value="F:carboxylic ester hydrolase activity"/>
    <property type="evidence" value="ECO:0007669"/>
    <property type="project" value="TreeGrafter"/>
</dbReference>
<dbReference type="Pfam" id="PF12697">
    <property type="entry name" value="Abhydrolase_6"/>
    <property type="match status" value="1"/>
</dbReference>
<dbReference type="EMBL" id="LPJR01000096">
    <property type="protein sequence ID" value="KWF16682.1"/>
    <property type="molecule type" value="Genomic_DNA"/>
</dbReference>
<evidence type="ECO:0000313" key="3">
    <source>
        <dbReference type="Proteomes" id="UP000062912"/>
    </source>
</evidence>